<dbReference type="RefSeq" id="WP_255842291.1">
    <property type="nucleotide sequence ID" value="NZ_CP094358.1"/>
</dbReference>
<dbReference type="CDD" id="cd24013">
    <property type="entry name" value="ASKHA_ATPase_BT3980-like"/>
    <property type="match status" value="1"/>
</dbReference>
<dbReference type="Proteomes" id="UP000831290">
    <property type="component" value="Chromosome"/>
</dbReference>
<evidence type="ECO:0000313" key="1">
    <source>
        <dbReference type="EMBL" id="UOB17028.1"/>
    </source>
</evidence>
<proteinExistence type="predicted"/>
<sequence length="276" mass="32539">MTQNKESNILQNNYKELSIQVSLSGLSFCIINSALRKVEYLKNISFNKLSVPEAILDKLKEHIASENILEQDMNRVVVLHQNELSTFVPKPLFSNNNLSDYLKYNVKILDNDFIAYDEIKNTDLINVYVPYTNINNYIFDKFGEFEYKHFSSVLVETLLNKSQKKETPVMYLNVSVNYFEIVLIKNRQLLLYNTFEFFTKEDFIYYLLFTVEQLELNPEVLTLYLLGDIEKGDELYEITYKYIRNVEFGTNYSIYNVSEDITPPQTHENLILFNSF</sequence>
<dbReference type="EMBL" id="CP094358">
    <property type="protein sequence ID" value="UOB17028.1"/>
    <property type="molecule type" value="Genomic_DNA"/>
</dbReference>
<dbReference type="KEGG" id="fbm:MQE35_14970"/>
<organism evidence="1 2">
    <name type="scientific">Abyssalbus ytuae</name>
    <dbReference type="NCBI Taxonomy" id="2926907"/>
    <lineage>
        <taxon>Bacteria</taxon>
        <taxon>Pseudomonadati</taxon>
        <taxon>Bacteroidota</taxon>
        <taxon>Flavobacteriia</taxon>
        <taxon>Flavobacteriales</taxon>
        <taxon>Flavobacteriaceae</taxon>
        <taxon>Abyssalbus</taxon>
    </lineage>
</organism>
<dbReference type="Gene3D" id="3.30.420.260">
    <property type="match status" value="1"/>
</dbReference>
<reference evidence="1" key="1">
    <citation type="submission" date="2022-03" db="EMBL/GenBank/DDBJ databases">
        <title>Description of Abyssus ytuae gen. nov., sp. nov., a novel member of the family Flavobacteriaceae isolated from the sediment of Mariana Trench.</title>
        <authorList>
            <person name="Zhang J."/>
            <person name="Xu X."/>
        </authorList>
    </citation>
    <scope>NUCLEOTIDE SEQUENCE</scope>
    <source>
        <strain evidence="1">MT3330</strain>
    </source>
</reference>
<protein>
    <submittedName>
        <fullName evidence="1">DUF3822 family protein</fullName>
    </submittedName>
</protein>
<dbReference type="Gene3D" id="3.30.420.250">
    <property type="match status" value="1"/>
</dbReference>
<dbReference type="Pfam" id="PF12864">
    <property type="entry name" value="DUF3822"/>
    <property type="match status" value="1"/>
</dbReference>
<gene>
    <name evidence="1" type="ORF">MQE35_14970</name>
</gene>
<accession>A0A9E6ZQP6</accession>
<dbReference type="AlphaFoldDB" id="A0A9E6ZQP6"/>
<dbReference type="InterPro" id="IPR024213">
    <property type="entry name" value="DUF3822"/>
</dbReference>
<keyword evidence="2" id="KW-1185">Reference proteome</keyword>
<evidence type="ECO:0000313" key="2">
    <source>
        <dbReference type="Proteomes" id="UP000831290"/>
    </source>
</evidence>
<name>A0A9E6ZQP6_9FLAO</name>